<dbReference type="InterPro" id="IPR005110">
    <property type="entry name" value="MoeA_linker/N"/>
</dbReference>
<dbReference type="EMBL" id="CP033897">
    <property type="protein sequence ID" value="AZA11230.1"/>
    <property type="molecule type" value="Genomic_DNA"/>
</dbReference>
<reference evidence="9 10" key="1">
    <citation type="submission" date="2018-11" db="EMBL/GenBank/DDBJ databases">
        <authorList>
            <person name="Kleinhagauer T."/>
            <person name="Glaeser S.P."/>
            <person name="Spergser J."/>
            <person name="Ruckert C."/>
            <person name="Kaempfer P."/>
            <person name="Busse H.-J."/>
        </authorList>
    </citation>
    <scope>NUCLEOTIDE SEQUENCE [LARGE SCALE GENOMIC DNA]</scope>
    <source>
        <strain evidence="9 10">W8</strain>
    </source>
</reference>
<evidence type="ECO:0000313" key="10">
    <source>
        <dbReference type="Proteomes" id="UP000271587"/>
    </source>
</evidence>
<dbReference type="SUPFAM" id="SSF63867">
    <property type="entry name" value="MoeA C-terminal domain-like"/>
    <property type="match status" value="1"/>
</dbReference>
<protein>
    <recommendedName>
        <fullName evidence="7">Molybdopterin molybdenumtransferase</fullName>
        <ecNumber evidence="7">2.10.1.1</ecNumber>
    </recommendedName>
</protein>
<feature type="domain" description="MoaB/Mog" evidence="8">
    <location>
        <begin position="191"/>
        <end position="330"/>
    </location>
</feature>
<keyword evidence="10" id="KW-1185">Reference proteome</keyword>
<dbReference type="GO" id="GO:0061599">
    <property type="term" value="F:molybdopterin molybdotransferase activity"/>
    <property type="evidence" value="ECO:0007669"/>
    <property type="project" value="UniProtKB-UniRule"/>
</dbReference>
<comment type="similarity">
    <text evidence="3 7">Belongs to the MoeA family.</text>
</comment>
<evidence type="ECO:0000256" key="7">
    <source>
        <dbReference type="RuleBase" id="RU365090"/>
    </source>
</evidence>
<dbReference type="InterPro" id="IPR036688">
    <property type="entry name" value="MoeA_C_domain_IV_sf"/>
</dbReference>
<dbReference type="SMART" id="SM00852">
    <property type="entry name" value="MoCF_biosynth"/>
    <property type="match status" value="1"/>
</dbReference>
<dbReference type="Pfam" id="PF00994">
    <property type="entry name" value="MoCF_biosynth"/>
    <property type="match status" value="1"/>
</dbReference>
<dbReference type="Pfam" id="PF03453">
    <property type="entry name" value="MoeA_N"/>
    <property type="match status" value="1"/>
</dbReference>
<dbReference type="PANTHER" id="PTHR10192">
    <property type="entry name" value="MOLYBDOPTERIN BIOSYNTHESIS PROTEIN"/>
    <property type="match status" value="1"/>
</dbReference>
<comment type="cofactor">
    <cofactor evidence="7">
        <name>Mg(2+)</name>
        <dbReference type="ChEBI" id="CHEBI:18420"/>
    </cofactor>
</comment>
<evidence type="ECO:0000256" key="4">
    <source>
        <dbReference type="ARBA" id="ARBA00022505"/>
    </source>
</evidence>
<evidence type="ECO:0000313" key="9">
    <source>
        <dbReference type="EMBL" id="AZA11230.1"/>
    </source>
</evidence>
<dbReference type="GO" id="GO:0046872">
    <property type="term" value="F:metal ion binding"/>
    <property type="evidence" value="ECO:0007669"/>
    <property type="project" value="UniProtKB-UniRule"/>
</dbReference>
<sequence>MSCTHSNFDRTVKQHREAVLDLLSPLPSQRIPLPAAKGRVLAKDVTAILAVPAFSNSAMDGYLVHAADLHGEGPWDLEVAADIPAGASPTEVPTGKAARIMTGAPTGEHTEDLLVVPVENTDQQPGAAALPQQVRILHATPDRSHIRPRGEDAQPGDVIIAAGTAIDAGTIAALVSCGVHEIEAYALPNVTVFSSGDELVPAGEVPGPGQIPDSNRPMIAELLRNAGANVTQRHVSDDPKECEKAMQEAAAASDLIVTTGGVSAGAFDVIKEVLGSKDMWFGSVAMQPGKPQGAGVFHSGHNSTTVLCLPGNPVSAFVSFYLFVAPALRRLSGMSVARSSDPLKVPATLGAEIRANGPRELFIPARVEMQQRLLATPALAGGVGSHRVASLSAVRGLIHREPHAEAAQPGDTVELWLTQL</sequence>
<keyword evidence="7 9" id="KW-0808">Transferase</keyword>
<comment type="function">
    <text evidence="1 7">Catalyzes the insertion of molybdate into adenylated molybdopterin with the concomitant release of AMP.</text>
</comment>
<evidence type="ECO:0000256" key="1">
    <source>
        <dbReference type="ARBA" id="ARBA00002901"/>
    </source>
</evidence>
<dbReference type="NCBIfam" id="NF045515">
    <property type="entry name" value="Glp_gephyrin"/>
    <property type="match status" value="1"/>
</dbReference>
<dbReference type="Gene3D" id="3.90.105.10">
    <property type="entry name" value="Molybdopterin biosynthesis moea protein, domain 2"/>
    <property type="match status" value="1"/>
</dbReference>
<dbReference type="Pfam" id="PF03454">
    <property type="entry name" value="MoeA_C"/>
    <property type="match status" value="1"/>
</dbReference>
<dbReference type="Gene3D" id="2.170.190.11">
    <property type="entry name" value="Molybdopterin biosynthesis moea protein, domain 3"/>
    <property type="match status" value="1"/>
</dbReference>
<dbReference type="PANTHER" id="PTHR10192:SF5">
    <property type="entry name" value="GEPHYRIN"/>
    <property type="match status" value="1"/>
</dbReference>
<dbReference type="KEGG" id="cgk:CGERO_04570"/>
<keyword evidence="7" id="KW-0479">Metal-binding</keyword>
<keyword evidence="4 7" id="KW-0500">Molybdenum</keyword>
<dbReference type="Proteomes" id="UP000271587">
    <property type="component" value="Chromosome"/>
</dbReference>
<dbReference type="InterPro" id="IPR038987">
    <property type="entry name" value="MoeA-like"/>
</dbReference>
<dbReference type="InterPro" id="IPR005111">
    <property type="entry name" value="MoeA_C_domain_IV"/>
</dbReference>
<dbReference type="AlphaFoldDB" id="A0A3G6J489"/>
<evidence type="ECO:0000256" key="5">
    <source>
        <dbReference type="ARBA" id="ARBA00023150"/>
    </source>
</evidence>
<comment type="pathway">
    <text evidence="2 7">Cofactor biosynthesis; molybdopterin biosynthesis.</text>
</comment>
<proteinExistence type="inferred from homology"/>
<dbReference type="Gene3D" id="2.40.340.10">
    <property type="entry name" value="MoeA, C-terminal, domain IV"/>
    <property type="match status" value="1"/>
</dbReference>
<dbReference type="SUPFAM" id="SSF53218">
    <property type="entry name" value="Molybdenum cofactor biosynthesis proteins"/>
    <property type="match status" value="1"/>
</dbReference>
<organism evidence="9 10">
    <name type="scientific">Corynebacterium gerontici</name>
    <dbReference type="NCBI Taxonomy" id="2079234"/>
    <lineage>
        <taxon>Bacteria</taxon>
        <taxon>Bacillati</taxon>
        <taxon>Actinomycetota</taxon>
        <taxon>Actinomycetes</taxon>
        <taxon>Mycobacteriales</taxon>
        <taxon>Corynebacteriaceae</taxon>
        <taxon>Corynebacterium</taxon>
    </lineage>
</organism>
<dbReference type="UniPathway" id="UPA00344"/>
<dbReference type="InterPro" id="IPR036425">
    <property type="entry name" value="MoaB/Mog-like_dom_sf"/>
</dbReference>
<evidence type="ECO:0000256" key="3">
    <source>
        <dbReference type="ARBA" id="ARBA00010763"/>
    </source>
</evidence>
<dbReference type="SUPFAM" id="SSF63882">
    <property type="entry name" value="MoeA N-terminal region -like"/>
    <property type="match status" value="1"/>
</dbReference>
<dbReference type="OrthoDB" id="9804758at2"/>
<keyword evidence="7" id="KW-0460">Magnesium</keyword>
<dbReference type="CDD" id="cd00887">
    <property type="entry name" value="MoeA"/>
    <property type="match status" value="1"/>
</dbReference>
<keyword evidence="5 7" id="KW-0501">Molybdenum cofactor biosynthesis</keyword>
<dbReference type="RefSeq" id="WP_123933675.1">
    <property type="nucleotide sequence ID" value="NZ_CP033897.1"/>
</dbReference>
<dbReference type="NCBIfam" id="TIGR00177">
    <property type="entry name" value="molyb_syn"/>
    <property type="match status" value="1"/>
</dbReference>
<dbReference type="InterPro" id="IPR001453">
    <property type="entry name" value="MoaB/Mog_dom"/>
</dbReference>
<evidence type="ECO:0000256" key="2">
    <source>
        <dbReference type="ARBA" id="ARBA00005046"/>
    </source>
</evidence>
<accession>A0A3G6J489</accession>
<evidence type="ECO:0000259" key="8">
    <source>
        <dbReference type="SMART" id="SM00852"/>
    </source>
</evidence>
<dbReference type="InterPro" id="IPR036135">
    <property type="entry name" value="MoeA_linker/N_sf"/>
</dbReference>
<dbReference type="GO" id="GO:0005829">
    <property type="term" value="C:cytosol"/>
    <property type="evidence" value="ECO:0007669"/>
    <property type="project" value="TreeGrafter"/>
</dbReference>
<dbReference type="Gene3D" id="3.40.980.10">
    <property type="entry name" value="MoaB/Mog-like domain"/>
    <property type="match status" value="1"/>
</dbReference>
<evidence type="ECO:0000256" key="6">
    <source>
        <dbReference type="ARBA" id="ARBA00047317"/>
    </source>
</evidence>
<name>A0A3G6J489_9CORY</name>
<gene>
    <name evidence="9" type="primary">moeA2</name>
    <name evidence="9" type="ORF">CGERO_04570</name>
</gene>
<dbReference type="GO" id="GO:0006777">
    <property type="term" value="P:Mo-molybdopterin cofactor biosynthetic process"/>
    <property type="evidence" value="ECO:0007669"/>
    <property type="project" value="UniProtKB-UniRule"/>
</dbReference>
<dbReference type="EC" id="2.10.1.1" evidence="7"/>
<comment type="catalytic activity">
    <reaction evidence="6">
        <text>adenylyl-molybdopterin + molybdate = Mo-molybdopterin + AMP + H(+)</text>
        <dbReference type="Rhea" id="RHEA:35047"/>
        <dbReference type="ChEBI" id="CHEBI:15378"/>
        <dbReference type="ChEBI" id="CHEBI:36264"/>
        <dbReference type="ChEBI" id="CHEBI:62727"/>
        <dbReference type="ChEBI" id="CHEBI:71302"/>
        <dbReference type="ChEBI" id="CHEBI:456215"/>
        <dbReference type="EC" id="2.10.1.1"/>
    </reaction>
</comment>